<organism evidence="1 2">
    <name type="scientific">Jiella flava</name>
    <dbReference type="NCBI Taxonomy" id="2816857"/>
    <lineage>
        <taxon>Bacteria</taxon>
        <taxon>Pseudomonadati</taxon>
        <taxon>Pseudomonadota</taxon>
        <taxon>Alphaproteobacteria</taxon>
        <taxon>Hyphomicrobiales</taxon>
        <taxon>Aurantimonadaceae</taxon>
        <taxon>Jiella</taxon>
    </lineage>
</organism>
<protein>
    <submittedName>
        <fullName evidence="1">Uncharacterized protein</fullName>
    </submittedName>
</protein>
<accession>A0A939FSX5</accession>
<gene>
    <name evidence="1" type="ORF">J1C48_00080</name>
</gene>
<name>A0A939FSX5_9HYPH</name>
<reference evidence="1" key="1">
    <citation type="submission" date="2021-03" db="EMBL/GenBank/DDBJ databases">
        <title>Whole genome sequence of Jiella sp. CQZ9-1.</title>
        <authorList>
            <person name="Tuo L."/>
        </authorList>
    </citation>
    <scope>NUCLEOTIDE SEQUENCE</scope>
    <source>
        <strain evidence="1">CQZ9-1</strain>
    </source>
</reference>
<dbReference type="EMBL" id="JAFMPP010000001">
    <property type="protein sequence ID" value="MBO0660957.1"/>
    <property type="molecule type" value="Genomic_DNA"/>
</dbReference>
<evidence type="ECO:0000313" key="1">
    <source>
        <dbReference type="EMBL" id="MBO0660957.1"/>
    </source>
</evidence>
<sequence length="127" mass="13837">MTSYLIDFLLVIALVVTAMRCGRLHKELRALRDTGLAEAIANAELSLNRAAEALVAMRHEGIETARDLECRVVEARGLADELSGLVADARVEPQVHVAANTGATAVHDPYRDIFAEVHDRLHASLAR</sequence>
<keyword evidence="2" id="KW-1185">Reference proteome</keyword>
<dbReference type="Proteomes" id="UP000664122">
    <property type="component" value="Unassembled WGS sequence"/>
</dbReference>
<dbReference type="RefSeq" id="WP_207255611.1">
    <property type="nucleotide sequence ID" value="NZ_JAFMPP010000001.1"/>
</dbReference>
<dbReference type="AlphaFoldDB" id="A0A939FSX5"/>
<proteinExistence type="predicted"/>
<comment type="caution">
    <text evidence="1">The sequence shown here is derived from an EMBL/GenBank/DDBJ whole genome shotgun (WGS) entry which is preliminary data.</text>
</comment>
<evidence type="ECO:0000313" key="2">
    <source>
        <dbReference type="Proteomes" id="UP000664122"/>
    </source>
</evidence>